<sequence>MRSIIIKKKWLPVIICSPVFFFLIFAWWYNEEVQSYETAGQAEEFEIQMVTTEFKTTTEDGKEIEAYRWDPGTIVIPKNKQVKLKIYGVNGKEHPFMIEGTDIKGTVKKGEETEIDLHFTESGIYRLICLTHSHHDDNGPMVGYIVVN</sequence>
<dbReference type="Proteomes" id="UP001596142">
    <property type="component" value="Unassembled WGS sequence"/>
</dbReference>
<evidence type="ECO:0000259" key="2">
    <source>
        <dbReference type="Pfam" id="PF13473"/>
    </source>
</evidence>
<keyword evidence="4" id="KW-1185">Reference proteome</keyword>
<keyword evidence="1" id="KW-0472">Membrane</keyword>
<dbReference type="SUPFAM" id="SSF49503">
    <property type="entry name" value="Cupredoxins"/>
    <property type="match status" value="1"/>
</dbReference>
<comment type="caution">
    <text evidence="3">The sequence shown here is derived from an EMBL/GenBank/DDBJ whole genome shotgun (WGS) entry which is preliminary data.</text>
</comment>
<keyword evidence="1" id="KW-1133">Transmembrane helix</keyword>
<feature type="domain" description="EfeO-type cupredoxin-like" evidence="2">
    <location>
        <begin position="23"/>
        <end position="133"/>
    </location>
</feature>
<evidence type="ECO:0000313" key="4">
    <source>
        <dbReference type="Proteomes" id="UP001596142"/>
    </source>
</evidence>
<proteinExistence type="predicted"/>
<dbReference type="EMBL" id="JBHSOZ010000003">
    <property type="protein sequence ID" value="MFC5712413.1"/>
    <property type="molecule type" value="Genomic_DNA"/>
</dbReference>
<dbReference type="Gene3D" id="2.60.40.420">
    <property type="entry name" value="Cupredoxins - blue copper proteins"/>
    <property type="match status" value="1"/>
</dbReference>
<gene>
    <name evidence="3" type="ORF">ACFPU1_06445</name>
</gene>
<dbReference type="RefSeq" id="WP_385939549.1">
    <property type="nucleotide sequence ID" value="NZ_JBHSOZ010000003.1"/>
</dbReference>
<reference evidence="4" key="1">
    <citation type="journal article" date="2019" name="Int. J. Syst. Evol. Microbiol.">
        <title>The Global Catalogue of Microorganisms (GCM) 10K type strain sequencing project: providing services to taxonomists for standard genome sequencing and annotation.</title>
        <authorList>
            <consortium name="The Broad Institute Genomics Platform"/>
            <consortium name="The Broad Institute Genome Sequencing Center for Infectious Disease"/>
            <person name="Wu L."/>
            <person name="Ma J."/>
        </authorList>
    </citation>
    <scope>NUCLEOTIDE SEQUENCE [LARGE SCALE GENOMIC DNA]</scope>
    <source>
        <strain evidence="4">CECT 7184</strain>
    </source>
</reference>
<dbReference type="Pfam" id="PF13473">
    <property type="entry name" value="Cupredoxin_1"/>
    <property type="match status" value="1"/>
</dbReference>
<dbReference type="InterPro" id="IPR028096">
    <property type="entry name" value="EfeO_Cupredoxin"/>
</dbReference>
<accession>A0ABW0YJ35</accession>
<name>A0ABW0YJ35_9BACI</name>
<protein>
    <submittedName>
        <fullName evidence="3">Cupredoxin domain-containing protein</fullName>
    </submittedName>
</protein>
<evidence type="ECO:0000313" key="3">
    <source>
        <dbReference type="EMBL" id="MFC5712413.1"/>
    </source>
</evidence>
<evidence type="ECO:0000256" key="1">
    <source>
        <dbReference type="SAM" id="Phobius"/>
    </source>
</evidence>
<organism evidence="3 4">
    <name type="scientific">Thalassorhabdus alkalitolerans</name>
    <dbReference type="NCBI Taxonomy" id="2282697"/>
    <lineage>
        <taxon>Bacteria</taxon>
        <taxon>Bacillati</taxon>
        <taxon>Bacillota</taxon>
        <taxon>Bacilli</taxon>
        <taxon>Bacillales</taxon>
        <taxon>Bacillaceae</taxon>
        <taxon>Thalassorhabdus</taxon>
    </lineage>
</organism>
<dbReference type="InterPro" id="IPR008972">
    <property type="entry name" value="Cupredoxin"/>
</dbReference>
<feature type="transmembrane region" description="Helical" evidence="1">
    <location>
        <begin position="12"/>
        <end position="29"/>
    </location>
</feature>
<keyword evidence="1" id="KW-0812">Transmembrane</keyword>